<dbReference type="Proteomes" id="UP000028725">
    <property type="component" value="Unassembled WGS sequence"/>
</dbReference>
<gene>
    <name evidence="1" type="ORF">DB31_8130</name>
</gene>
<reference evidence="1 2" key="1">
    <citation type="submission" date="2014-04" db="EMBL/GenBank/DDBJ databases">
        <title>Genome assembly of Hyalangium minutum DSM 14724.</title>
        <authorList>
            <person name="Sharma G."/>
            <person name="Subramanian S."/>
        </authorList>
    </citation>
    <scope>NUCLEOTIDE SEQUENCE [LARGE SCALE GENOMIC DNA]</scope>
    <source>
        <strain evidence="1 2">DSM 14724</strain>
    </source>
</reference>
<sequence>MTVPTREVLLQQLNSLSYGARMARVAALGKEARSTAALTQLMDELLSGDAYEAGLALQLARTIRDEAPLLRGLTHPSSQIRTLAASLAGPCIRDDASLERLLPELAPSVRRRVLKGVALARRGALALRLLPQILSRHGSAEATLLFPALDEASVRRLLPELGHELKSWHSLTWRYPDAVLGYLQSRFAAAPERERALLFFRYYEPLAELTCLRSAEVLALARDFAPLDVMPSPLLAGIRCLTRRHPDQIFELLTRPSMRGWLRNQGLPSGMLVEADAFSPEQQRTLARLLGEIPPNLAAFLEALPPSRRAELFTHAFEGIPARELPDALLAVLPHALRDAEAERRLSFREVREDRDRLLATQALRLIEHAREPLAKAAFAAKAEDRAQALAYLVRATGLSRRGMTETLTHLKRLRNEQDPVRMAALSALAEVPLSSFTDEHIPSLTELVGFVVEARDSSPTTRAALQRLAFRLMQGHAHEPQGPLFQFALETLKRLAGQSGSLSLPSLERDLPRGAEHRIVATLLPMIRAAAERDSHHLLLALAQALGRRAWNVDMLQALLEPATEASPEGLARTAITLWLAPPRTRELRVRKLLDRDETTVTIPRVFEHLHRRRQDWLDPFLQGRRLRGRFLTGNAGWVPPAQDGFHRWLPRQQQQLAGLLVRIAGDGQRSAWERMSALRTLPRMPVVTVDTFTPFLQSQDVPTVEAALGALAWLDRPETALPLLLENLDGDRARVAMYAVPRVARLVSGETLSSTLAELFQREKLKVTVQKEAVRLLGMFRSARSLALLRQQFDRPQLHRDVRIAVGHAARQLLDSEEAWALLDAMARSEDTYVAASLLDQRPLELRSEVRPRYAALVLQVARHPDLSVRRRAWLALSAWSPGSEEQVASAASERILDLTGGAEWSEATRALVESVQDGLAVERVVATASALVMLPTPEAQNATAERDQPARQRLKHLCATLVNFPRSVRLRLRARLHEVARVIATDASLWPESAGLRLSALEWKDAETVATALQALAQESQEEPLFAPALASEVATAVSHPSAEWEPETLLEISDRLEKEAPLVSIELVRAAGERLHWREDAAKRLRTLREHPRPAIRAVARAITTAQE</sequence>
<dbReference type="OrthoDB" id="2077833at2"/>
<dbReference type="InterPro" id="IPR011989">
    <property type="entry name" value="ARM-like"/>
</dbReference>
<dbReference type="SUPFAM" id="SSF48371">
    <property type="entry name" value="ARM repeat"/>
    <property type="match status" value="1"/>
</dbReference>
<dbReference type="EMBL" id="JMCB01000007">
    <property type="protein sequence ID" value="KFE67647.1"/>
    <property type="molecule type" value="Genomic_DNA"/>
</dbReference>
<dbReference type="InterPro" id="IPR016024">
    <property type="entry name" value="ARM-type_fold"/>
</dbReference>
<evidence type="ECO:0000313" key="2">
    <source>
        <dbReference type="Proteomes" id="UP000028725"/>
    </source>
</evidence>
<organism evidence="1 2">
    <name type="scientific">Hyalangium minutum</name>
    <dbReference type="NCBI Taxonomy" id="394096"/>
    <lineage>
        <taxon>Bacteria</taxon>
        <taxon>Pseudomonadati</taxon>
        <taxon>Myxococcota</taxon>
        <taxon>Myxococcia</taxon>
        <taxon>Myxococcales</taxon>
        <taxon>Cystobacterineae</taxon>
        <taxon>Archangiaceae</taxon>
        <taxon>Hyalangium</taxon>
    </lineage>
</organism>
<evidence type="ECO:0000313" key="1">
    <source>
        <dbReference type="EMBL" id="KFE67647.1"/>
    </source>
</evidence>
<comment type="caution">
    <text evidence="1">The sequence shown here is derived from an EMBL/GenBank/DDBJ whole genome shotgun (WGS) entry which is preliminary data.</text>
</comment>
<dbReference type="PATRIC" id="fig|394096.3.peg.4169"/>
<protein>
    <submittedName>
        <fullName evidence="1">Uncharacterized protein</fullName>
    </submittedName>
</protein>
<name>A0A085WIY4_9BACT</name>
<keyword evidence="2" id="KW-1185">Reference proteome</keyword>
<dbReference type="RefSeq" id="WP_044190445.1">
    <property type="nucleotide sequence ID" value="NZ_JMCB01000007.1"/>
</dbReference>
<dbReference type="AlphaFoldDB" id="A0A085WIY4"/>
<proteinExistence type="predicted"/>
<accession>A0A085WIY4</accession>
<dbReference type="Gene3D" id="1.25.10.10">
    <property type="entry name" value="Leucine-rich Repeat Variant"/>
    <property type="match status" value="1"/>
</dbReference>
<dbReference type="STRING" id="394096.DB31_8130"/>